<sequence>MQSPNNRRRVLQALALGTALLACSASRAENPAVRLVVIVAPGGSADALARMVADKVGQRLQTTFIVENKPGAGGNIAAQSVARAAPDGNNLLVTANNHTINPSLFRNAGYKIEDLAPVAQLMQGPSVIVVPNDSKYRTLEALIADAKKNPGTVSYGSAGIGTPSHIAGEMLATAAGVKLVHVPYRGSGLSLNDVAGGQIPVVIASLVAAMPLVKAGKVKALAVTSKERWPVTPEIPAASESGLPGYEHITWLGLFAPKGTPAARVSELNAATRAALSEPDMKERVKTLGGTVGTMDVAAFTAFVDSDYTASRKLVETLGMRAD</sequence>
<dbReference type="InterPro" id="IPR042100">
    <property type="entry name" value="Bug_dom1"/>
</dbReference>
<keyword evidence="4" id="KW-1185">Reference proteome</keyword>
<evidence type="ECO:0000256" key="2">
    <source>
        <dbReference type="SAM" id="SignalP"/>
    </source>
</evidence>
<feature type="chain" id="PRO_5012183770" evidence="2">
    <location>
        <begin position="29"/>
        <end position="323"/>
    </location>
</feature>
<dbReference type="AlphaFoldDB" id="A0A1M6B7S3"/>
<keyword evidence="2" id="KW-0732">Signal</keyword>
<dbReference type="Pfam" id="PF03401">
    <property type="entry name" value="TctC"/>
    <property type="match status" value="1"/>
</dbReference>
<name>A0A1M6B7S3_9BURK</name>
<dbReference type="Proteomes" id="UP000184226">
    <property type="component" value="Unassembled WGS sequence"/>
</dbReference>
<evidence type="ECO:0000313" key="4">
    <source>
        <dbReference type="Proteomes" id="UP000184226"/>
    </source>
</evidence>
<dbReference type="PANTHER" id="PTHR42928">
    <property type="entry name" value="TRICARBOXYLATE-BINDING PROTEIN"/>
    <property type="match status" value="1"/>
</dbReference>
<feature type="signal peptide" evidence="2">
    <location>
        <begin position="1"/>
        <end position="28"/>
    </location>
</feature>
<dbReference type="PANTHER" id="PTHR42928:SF5">
    <property type="entry name" value="BLR1237 PROTEIN"/>
    <property type="match status" value="1"/>
</dbReference>
<dbReference type="PIRSF" id="PIRSF017082">
    <property type="entry name" value="YflP"/>
    <property type="match status" value="1"/>
</dbReference>
<reference evidence="3 4" key="1">
    <citation type="submission" date="2016-11" db="EMBL/GenBank/DDBJ databases">
        <authorList>
            <person name="Jaros S."/>
            <person name="Januszkiewicz K."/>
            <person name="Wedrychowicz H."/>
        </authorList>
    </citation>
    <scope>NUCLEOTIDE SEQUENCE [LARGE SCALE GENOMIC DNA]</scope>
    <source>
        <strain evidence="3 4">CGMCC 1.10190</strain>
    </source>
</reference>
<dbReference type="PROSITE" id="PS51257">
    <property type="entry name" value="PROKAR_LIPOPROTEIN"/>
    <property type="match status" value="1"/>
</dbReference>
<dbReference type="STRING" id="658167.SAMN04488135_12420"/>
<dbReference type="EMBL" id="FQXE01000024">
    <property type="protein sequence ID" value="SHI44772.1"/>
    <property type="molecule type" value="Genomic_DNA"/>
</dbReference>
<evidence type="ECO:0000313" key="3">
    <source>
        <dbReference type="EMBL" id="SHI44772.1"/>
    </source>
</evidence>
<dbReference type="PROSITE" id="PS51318">
    <property type="entry name" value="TAT"/>
    <property type="match status" value="1"/>
</dbReference>
<dbReference type="InterPro" id="IPR005064">
    <property type="entry name" value="BUG"/>
</dbReference>
<dbReference type="SUPFAM" id="SSF53850">
    <property type="entry name" value="Periplasmic binding protein-like II"/>
    <property type="match status" value="1"/>
</dbReference>
<dbReference type="Gene3D" id="3.40.190.150">
    <property type="entry name" value="Bordetella uptake gene, domain 1"/>
    <property type="match status" value="1"/>
</dbReference>
<proteinExistence type="inferred from homology"/>
<gene>
    <name evidence="3" type="ORF">SAMN04488135_12420</name>
</gene>
<dbReference type="Gene3D" id="3.40.190.10">
    <property type="entry name" value="Periplasmic binding protein-like II"/>
    <property type="match status" value="1"/>
</dbReference>
<dbReference type="RefSeq" id="WP_073109982.1">
    <property type="nucleotide sequence ID" value="NZ_FQXE01000024.1"/>
</dbReference>
<dbReference type="InterPro" id="IPR006311">
    <property type="entry name" value="TAT_signal"/>
</dbReference>
<evidence type="ECO:0000256" key="1">
    <source>
        <dbReference type="ARBA" id="ARBA00006987"/>
    </source>
</evidence>
<dbReference type="CDD" id="cd13578">
    <property type="entry name" value="PBP2_Bug27"/>
    <property type="match status" value="1"/>
</dbReference>
<keyword evidence="3" id="KW-0675">Receptor</keyword>
<organism evidence="3 4">
    <name type="scientific">Pollutimonas bauzanensis</name>
    <dbReference type="NCBI Taxonomy" id="658167"/>
    <lineage>
        <taxon>Bacteria</taxon>
        <taxon>Pseudomonadati</taxon>
        <taxon>Pseudomonadota</taxon>
        <taxon>Betaproteobacteria</taxon>
        <taxon>Burkholderiales</taxon>
        <taxon>Alcaligenaceae</taxon>
        <taxon>Pollutimonas</taxon>
    </lineage>
</organism>
<protein>
    <submittedName>
        <fullName evidence="3">Tripartite-type tricarboxylate transporter, receptor component TctC</fullName>
    </submittedName>
</protein>
<comment type="similarity">
    <text evidence="1">Belongs to the UPF0065 (bug) family.</text>
</comment>
<accession>A0A1M6B7S3</accession>